<dbReference type="InterPro" id="IPR037165">
    <property type="entry name" value="AldOxase/xan_DH_Mopterin-bd_sf"/>
</dbReference>
<dbReference type="InterPro" id="IPR008274">
    <property type="entry name" value="AldOxase/xan_DH_MoCoBD1"/>
</dbReference>
<dbReference type="InterPro" id="IPR016208">
    <property type="entry name" value="Ald_Oxase/xanthine_DH-like"/>
</dbReference>
<protein>
    <recommendedName>
        <fullName evidence="1">Aldehyde oxidase/xanthine dehydrogenase a/b hammerhead domain-containing protein</fullName>
    </recommendedName>
</protein>
<dbReference type="SMART" id="SM01008">
    <property type="entry name" value="Ald_Xan_dh_C"/>
    <property type="match status" value="1"/>
</dbReference>
<dbReference type="Pfam" id="PF02738">
    <property type="entry name" value="MoCoBD_1"/>
    <property type="match status" value="1"/>
</dbReference>
<dbReference type="SUPFAM" id="SSF54665">
    <property type="entry name" value="CO dehydrogenase molybdoprotein N-domain-like"/>
    <property type="match status" value="1"/>
</dbReference>
<accession>A0A382F932</accession>
<dbReference type="GO" id="GO:0016491">
    <property type="term" value="F:oxidoreductase activity"/>
    <property type="evidence" value="ECO:0007669"/>
    <property type="project" value="InterPro"/>
</dbReference>
<feature type="domain" description="Aldehyde oxidase/xanthine dehydrogenase a/b hammerhead" evidence="1">
    <location>
        <begin position="1"/>
        <end position="97"/>
    </location>
</feature>
<dbReference type="InterPro" id="IPR036856">
    <property type="entry name" value="Ald_Oxase/Xan_DH_a/b_sf"/>
</dbReference>
<dbReference type="InterPro" id="IPR000674">
    <property type="entry name" value="Ald_Oxase/Xan_DH_a/b"/>
</dbReference>
<sequence>MVMPGMLHAALLTSPYAHARIISYDTKAASALPGVKAVVTGEDITGGPFGPVVKDEQALALGKVRYIGEPVAAVAAEDEETARLAARLIEVEFEELPAATTVDAAIADGAPLLHEEFADYVKVYQAPESAGNVMARAEAVIGRGVDGFDEADIVVEGTYEVAAQYHAYMEPVAALAAFAPDGRVT</sequence>
<dbReference type="GO" id="GO:0005506">
    <property type="term" value="F:iron ion binding"/>
    <property type="evidence" value="ECO:0007669"/>
    <property type="project" value="InterPro"/>
</dbReference>
<name>A0A382F932_9ZZZZ</name>
<dbReference type="Pfam" id="PF01315">
    <property type="entry name" value="Ald_Xan_dh_C"/>
    <property type="match status" value="1"/>
</dbReference>
<dbReference type="EMBL" id="UINC01048265">
    <property type="protein sequence ID" value="SVB58591.1"/>
    <property type="molecule type" value="Genomic_DNA"/>
</dbReference>
<gene>
    <name evidence="2" type="ORF">METZ01_LOCUS211445</name>
</gene>
<dbReference type="PANTHER" id="PTHR11908">
    <property type="entry name" value="XANTHINE DEHYDROGENASE"/>
    <property type="match status" value="1"/>
</dbReference>
<proteinExistence type="predicted"/>
<dbReference type="AlphaFoldDB" id="A0A382F932"/>
<evidence type="ECO:0000313" key="2">
    <source>
        <dbReference type="EMBL" id="SVB58591.1"/>
    </source>
</evidence>
<evidence type="ECO:0000259" key="1">
    <source>
        <dbReference type="SMART" id="SM01008"/>
    </source>
</evidence>
<organism evidence="2">
    <name type="scientific">marine metagenome</name>
    <dbReference type="NCBI Taxonomy" id="408172"/>
    <lineage>
        <taxon>unclassified sequences</taxon>
        <taxon>metagenomes</taxon>
        <taxon>ecological metagenomes</taxon>
    </lineage>
</organism>
<feature type="non-terminal residue" evidence="2">
    <location>
        <position position="185"/>
    </location>
</feature>
<dbReference type="Gene3D" id="3.90.1170.50">
    <property type="entry name" value="Aldehyde oxidase/xanthine dehydrogenase, a/b hammerhead"/>
    <property type="match status" value="1"/>
</dbReference>
<dbReference type="PANTHER" id="PTHR11908:SF157">
    <property type="entry name" value="XANTHINE DEHYDROGENASE SUBUNIT D-RELATED"/>
    <property type="match status" value="1"/>
</dbReference>
<dbReference type="SUPFAM" id="SSF56003">
    <property type="entry name" value="Molybdenum cofactor-binding domain"/>
    <property type="match status" value="1"/>
</dbReference>
<dbReference type="Gene3D" id="3.30.365.10">
    <property type="entry name" value="Aldehyde oxidase/xanthine dehydrogenase, molybdopterin binding domain"/>
    <property type="match status" value="2"/>
</dbReference>
<reference evidence="2" key="1">
    <citation type="submission" date="2018-05" db="EMBL/GenBank/DDBJ databases">
        <authorList>
            <person name="Lanie J.A."/>
            <person name="Ng W.-L."/>
            <person name="Kazmierczak K.M."/>
            <person name="Andrzejewski T.M."/>
            <person name="Davidsen T.M."/>
            <person name="Wayne K.J."/>
            <person name="Tettelin H."/>
            <person name="Glass J.I."/>
            <person name="Rusch D."/>
            <person name="Podicherti R."/>
            <person name="Tsui H.-C.T."/>
            <person name="Winkler M.E."/>
        </authorList>
    </citation>
    <scope>NUCLEOTIDE SEQUENCE</scope>
</reference>